<proteinExistence type="inferred from homology"/>
<dbReference type="GO" id="GO:0071555">
    <property type="term" value="P:cell wall organization"/>
    <property type="evidence" value="ECO:0007669"/>
    <property type="project" value="UniProtKB-KW"/>
</dbReference>
<evidence type="ECO:0000313" key="18">
    <source>
        <dbReference type="EMBL" id="BBB15834.1"/>
    </source>
</evidence>
<dbReference type="SUPFAM" id="SSF56601">
    <property type="entry name" value="beta-lactamase/transpeptidase-like"/>
    <property type="match status" value="1"/>
</dbReference>
<feature type="domain" description="Penicillin-binding protein dimerisation" evidence="17">
    <location>
        <begin position="65"/>
        <end position="235"/>
    </location>
</feature>
<keyword evidence="13 14" id="KW-0961">Cell wall biogenesis/degradation</keyword>
<dbReference type="Pfam" id="PF00905">
    <property type="entry name" value="Transpeptidase"/>
    <property type="match status" value="1"/>
</dbReference>
<evidence type="ECO:0000256" key="3">
    <source>
        <dbReference type="ARBA" id="ARBA00022475"/>
    </source>
</evidence>
<name>A0A2Z5UWK9_9COXI</name>
<feature type="transmembrane region" description="Helical" evidence="14">
    <location>
        <begin position="21"/>
        <end position="42"/>
    </location>
</feature>
<comment type="catalytic activity">
    <reaction evidence="14">
        <text>Preferential cleavage: (Ac)2-L-Lys-D-Ala-|-D-Ala. Also transpeptidation of peptidyl-alanyl moieties that are N-acyl substituents of D-alanine.</text>
        <dbReference type="EC" id="3.4.16.4"/>
    </reaction>
</comment>
<keyword evidence="19" id="KW-1185">Reference proteome</keyword>
<dbReference type="GO" id="GO:0008658">
    <property type="term" value="F:penicillin binding"/>
    <property type="evidence" value="ECO:0007669"/>
    <property type="project" value="UniProtKB-UniRule"/>
</dbReference>
<evidence type="ECO:0000256" key="11">
    <source>
        <dbReference type="ARBA" id="ARBA00022989"/>
    </source>
</evidence>
<evidence type="ECO:0000259" key="16">
    <source>
        <dbReference type="Pfam" id="PF00905"/>
    </source>
</evidence>
<evidence type="ECO:0000256" key="6">
    <source>
        <dbReference type="ARBA" id="ARBA00022670"/>
    </source>
</evidence>
<dbReference type="InterPro" id="IPR005311">
    <property type="entry name" value="PBP_dimer"/>
</dbReference>
<dbReference type="UniPathway" id="UPA00219"/>
<evidence type="ECO:0000256" key="9">
    <source>
        <dbReference type="ARBA" id="ARBA00022960"/>
    </source>
</evidence>
<dbReference type="InterPro" id="IPR001460">
    <property type="entry name" value="PCN-bd_Tpept"/>
</dbReference>
<dbReference type="PANTHER" id="PTHR30627:SF2">
    <property type="entry name" value="PEPTIDOGLYCAN D,D-TRANSPEPTIDASE MRDA"/>
    <property type="match status" value="1"/>
</dbReference>
<dbReference type="OrthoDB" id="9766847at2"/>
<keyword evidence="10 14" id="KW-0573">Peptidoglycan synthesis</keyword>
<keyword evidence="7 14" id="KW-0812">Transmembrane</keyword>
<protein>
    <recommendedName>
        <fullName evidence="14">Peptidoglycan D,D-transpeptidase MrdA</fullName>
        <ecNumber evidence="14">3.4.16.4</ecNumber>
    </recommendedName>
    <alternativeName>
        <fullName evidence="14">Penicillin-binding protein 2</fullName>
        <shortName evidence="14">PBP-2</shortName>
    </alternativeName>
</protein>
<evidence type="ECO:0000256" key="15">
    <source>
        <dbReference type="SAM" id="MobiDB-lite"/>
    </source>
</evidence>
<dbReference type="InterPro" id="IPR036138">
    <property type="entry name" value="PBP_dimer_sf"/>
</dbReference>
<dbReference type="InterPro" id="IPR012338">
    <property type="entry name" value="Beta-lactam/transpept-like"/>
</dbReference>
<evidence type="ECO:0000256" key="2">
    <source>
        <dbReference type="ARBA" id="ARBA00004236"/>
    </source>
</evidence>
<comment type="caution">
    <text evidence="14">Lacks conserved residue(s) required for the propagation of feature annotation.</text>
</comment>
<dbReference type="SUPFAM" id="SSF56519">
    <property type="entry name" value="Penicillin binding protein dimerisation domain"/>
    <property type="match status" value="1"/>
</dbReference>
<dbReference type="GO" id="GO:0071972">
    <property type="term" value="F:peptidoglycan L,D-transpeptidase activity"/>
    <property type="evidence" value="ECO:0007669"/>
    <property type="project" value="TreeGrafter"/>
</dbReference>
<dbReference type="KEGG" id="rvi:RVIR1_13890"/>
<evidence type="ECO:0000256" key="10">
    <source>
        <dbReference type="ARBA" id="ARBA00022984"/>
    </source>
</evidence>
<keyword evidence="6 14" id="KW-0645">Protease</keyword>
<dbReference type="GO" id="GO:0009252">
    <property type="term" value="P:peptidoglycan biosynthetic process"/>
    <property type="evidence" value="ECO:0007669"/>
    <property type="project" value="UniProtKB-UniRule"/>
</dbReference>
<gene>
    <name evidence="14 18" type="primary">mrdA</name>
    <name evidence="18" type="ORF">RVIR1_13890</name>
</gene>
<dbReference type="GO" id="GO:0006508">
    <property type="term" value="P:proteolysis"/>
    <property type="evidence" value="ECO:0007669"/>
    <property type="project" value="UniProtKB-KW"/>
</dbReference>
<evidence type="ECO:0000256" key="4">
    <source>
        <dbReference type="ARBA" id="ARBA00022519"/>
    </source>
</evidence>
<feature type="compositionally biased region" description="Acidic residues" evidence="15">
    <location>
        <begin position="668"/>
        <end position="682"/>
    </location>
</feature>
<comment type="pathway">
    <text evidence="14">Cell wall biogenesis; peptidoglycan biosynthesis.</text>
</comment>
<keyword evidence="8 14" id="KW-0378">Hydrolase</keyword>
<dbReference type="GO" id="GO:0009002">
    <property type="term" value="F:serine-type D-Ala-D-Ala carboxypeptidase activity"/>
    <property type="evidence" value="ECO:0007669"/>
    <property type="project" value="UniProtKB-UniRule"/>
</dbReference>
<dbReference type="Gene3D" id="3.90.1310.10">
    <property type="entry name" value="Penicillin-binding protein 2a (Domain 2)"/>
    <property type="match status" value="1"/>
</dbReference>
<evidence type="ECO:0000256" key="7">
    <source>
        <dbReference type="ARBA" id="ARBA00022692"/>
    </source>
</evidence>
<dbReference type="Proteomes" id="UP000282483">
    <property type="component" value="Chromosome"/>
</dbReference>
<comment type="similarity">
    <text evidence="14">Belongs to the transpeptidase family. MrdA subfamily.</text>
</comment>
<feature type="domain" description="Penicillin-binding protein transpeptidase" evidence="16">
    <location>
        <begin position="268"/>
        <end position="601"/>
    </location>
</feature>
<feature type="region of interest" description="Disordered" evidence="15">
    <location>
        <begin position="619"/>
        <end position="682"/>
    </location>
</feature>
<sequence>MLKSINRFKNTRQEHGLFKRRAFAILIGIGFLTLVLLGRLIYLQLFQHNLYTTLARQNQLGLIPVEPNRGLIYDRNGVLLAENKPIFNLVITPDLVSHMDETITTLSKIIKIDSEDLKQFERQRRLHHRFEPVPLRVKLTEEEVAKFSIERYRFPGVSIQAEMIRYYPRGNAFAAIVGYMGRINEKELQTVDPVNYSASNFIGKTGVEKYYEAQLHGTVGYQQVETNVHGQIVRVLRQTQPISGRSLVLTIDSGLQELAQRALGQQKGAVVALDPRNGEILAFVSSPSFDPNLFVSGIKQTDYDALKNAPGNPLYNRALRGAYHPGSTIKPFISIEALRDNVITPSYTIHDTGEFQINGKGRIYHNFRRHSYGDVNLLKALTVSSDIYFYNLSMRMGINRIDSILHQFNFGSPIGIDLPDESGGVLPTPEWKKKSYGESWYPGDTLNCGIGQGYLLVTPLQLAYAVSTLANWGERWKPHVVLSWRSGNGAITSIEPERLAPITDVPKPILSFIRTAMQHVVNAPGGTAERFFPGAPYTLAGKTGTAQVFSMKNNERYDSKTIATKLRDDSLFITFAPVEEPKIALAIIVQNSVTPAAEIARRLLDHYLIPPSPIPTITSQEAIPISSPTPAEPSNAAQSKEKPSEPLDPSPEADKNALTPQRSHQDEDSNDQEGEENETPEE</sequence>
<evidence type="ECO:0000256" key="13">
    <source>
        <dbReference type="ARBA" id="ARBA00023316"/>
    </source>
</evidence>
<dbReference type="NCBIfam" id="TIGR03423">
    <property type="entry name" value="pbp2_mrdA"/>
    <property type="match status" value="1"/>
</dbReference>
<comment type="subcellular location">
    <subcellularLocation>
        <location evidence="14">Cell inner membrane</location>
        <topology evidence="14">Single-pass membrane protein</topology>
    </subcellularLocation>
    <subcellularLocation>
        <location evidence="2">Cell membrane</location>
    </subcellularLocation>
    <subcellularLocation>
        <location evidence="1">Membrane</location>
        <topology evidence="1">Single-pass membrane protein</topology>
    </subcellularLocation>
</comment>
<keyword evidence="11 14" id="KW-1133">Transmembrane helix</keyword>
<keyword evidence="5 14" id="KW-0121">Carboxypeptidase</keyword>
<comment type="function">
    <text evidence="14">Catalyzes cross-linking of the peptidoglycan cell wall.</text>
</comment>
<evidence type="ECO:0000259" key="17">
    <source>
        <dbReference type="Pfam" id="PF03717"/>
    </source>
</evidence>
<keyword evidence="12 14" id="KW-0472">Membrane</keyword>
<keyword evidence="3 14" id="KW-1003">Cell membrane</keyword>
<evidence type="ECO:0000256" key="1">
    <source>
        <dbReference type="ARBA" id="ARBA00004167"/>
    </source>
</evidence>
<evidence type="ECO:0000256" key="14">
    <source>
        <dbReference type="HAMAP-Rule" id="MF_02081"/>
    </source>
</evidence>
<dbReference type="InterPro" id="IPR050515">
    <property type="entry name" value="Beta-lactam/transpept"/>
</dbReference>
<dbReference type="InterPro" id="IPR017790">
    <property type="entry name" value="Penicillin-binding_protein_2"/>
</dbReference>
<feature type="active site" description="Acyl-ester intermediate" evidence="14">
    <location>
        <position position="327"/>
    </location>
</feature>
<dbReference type="PANTHER" id="PTHR30627">
    <property type="entry name" value="PEPTIDOGLYCAN D,D-TRANSPEPTIDASE"/>
    <property type="match status" value="1"/>
</dbReference>
<dbReference type="Gene3D" id="3.40.710.10">
    <property type="entry name" value="DD-peptidase/beta-lactamase superfamily"/>
    <property type="match status" value="1"/>
</dbReference>
<dbReference type="EC" id="3.4.16.4" evidence="14"/>
<keyword evidence="4 14" id="KW-0997">Cell inner membrane</keyword>
<dbReference type="Gene3D" id="3.30.1390.30">
    <property type="entry name" value="Penicillin-binding protein 2a, domain 3"/>
    <property type="match status" value="1"/>
</dbReference>
<dbReference type="EMBL" id="AP018005">
    <property type="protein sequence ID" value="BBB15834.1"/>
    <property type="molecule type" value="Genomic_DNA"/>
</dbReference>
<keyword evidence="9 14" id="KW-0133">Cell shape</keyword>
<dbReference type="AlphaFoldDB" id="A0A2Z5UWK9"/>
<dbReference type="Pfam" id="PF03717">
    <property type="entry name" value="PBP_dimer"/>
    <property type="match status" value="1"/>
</dbReference>
<dbReference type="GO" id="GO:0005886">
    <property type="term" value="C:plasma membrane"/>
    <property type="evidence" value="ECO:0007669"/>
    <property type="project" value="UniProtKB-SubCell"/>
</dbReference>
<reference evidence="18 19" key="1">
    <citation type="submission" date="2017-03" db="EMBL/GenBank/DDBJ databases">
        <title>The genome sequence of Candidatus Rickettsiella viridis.</title>
        <authorList>
            <person name="Nikoh N."/>
            <person name="Tsuchida T."/>
            <person name="Yamaguchi K."/>
            <person name="Maeda T."/>
            <person name="Shigenobu S."/>
            <person name="Fukatsu T."/>
        </authorList>
    </citation>
    <scope>NUCLEOTIDE SEQUENCE [LARGE SCALE GENOMIC DNA]</scope>
    <source>
        <strain evidence="18 19">Ap-RA04</strain>
    </source>
</reference>
<evidence type="ECO:0000313" key="19">
    <source>
        <dbReference type="Proteomes" id="UP000282483"/>
    </source>
</evidence>
<accession>A0A2Z5UWK9</accession>
<evidence type="ECO:0000256" key="12">
    <source>
        <dbReference type="ARBA" id="ARBA00023136"/>
    </source>
</evidence>
<dbReference type="GO" id="GO:0008360">
    <property type="term" value="P:regulation of cell shape"/>
    <property type="evidence" value="ECO:0007669"/>
    <property type="project" value="UniProtKB-KW"/>
</dbReference>
<evidence type="ECO:0000256" key="5">
    <source>
        <dbReference type="ARBA" id="ARBA00022645"/>
    </source>
</evidence>
<evidence type="ECO:0000256" key="8">
    <source>
        <dbReference type="ARBA" id="ARBA00022801"/>
    </source>
</evidence>
<organism evidence="18 19">
    <name type="scientific">Candidatus Rickettsiella viridis</name>
    <dbReference type="NCBI Taxonomy" id="676208"/>
    <lineage>
        <taxon>Bacteria</taxon>
        <taxon>Pseudomonadati</taxon>
        <taxon>Pseudomonadota</taxon>
        <taxon>Gammaproteobacteria</taxon>
        <taxon>Legionellales</taxon>
        <taxon>Coxiellaceae</taxon>
        <taxon>Rickettsiella</taxon>
    </lineage>
</organism>
<dbReference type="HAMAP" id="MF_02081">
    <property type="entry name" value="MrdA_transpept"/>
    <property type="match status" value="1"/>
</dbReference>